<organism evidence="5 6">
    <name type="scientific">Dissostichus mawsoni</name>
    <name type="common">Antarctic cod</name>
    <dbReference type="NCBI Taxonomy" id="36200"/>
    <lineage>
        <taxon>Eukaryota</taxon>
        <taxon>Metazoa</taxon>
        <taxon>Chordata</taxon>
        <taxon>Craniata</taxon>
        <taxon>Vertebrata</taxon>
        <taxon>Euteleostomi</taxon>
        <taxon>Actinopterygii</taxon>
        <taxon>Neopterygii</taxon>
        <taxon>Teleostei</taxon>
        <taxon>Neoteleostei</taxon>
        <taxon>Acanthomorphata</taxon>
        <taxon>Eupercaria</taxon>
        <taxon>Perciformes</taxon>
        <taxon>Notothenioidei</taxon>
        <taxon>Nototheniidae</taxon>
        <taxon>Dissostichus</taxon>
    </lineage>
</organism>
<keyword evidence="3" id="KW-0732">Signal</keyword>
<dbReference type="Pfam" id="PF00431">
    <property type="entry name" value="CUB"/>
    <property type="match status" value="2"/>
</dbReference>
<evidence type="ECO:0000256" key="3">
    <source>
        <dbReference type="SAM" id="SignalP"/>
    </source>
</evidence>
<keyword evidence="1 2" id="KW-1015">Disulfide bond</keyword>
<dbReference type="EMBL" id="JAAKFY010000021">
    <property type="protein sequence ID" value="KAF3840054.1"/>
    <property type="molecule type" value="Genomic_DNA"/>
</dbReference>
<comment type="caution">
    <text evidence="2">Lacks conserved residue(s) required for the propagation of feature annotation.</text>
</comment>
<dbReference type="InterPro" id="IPR000859">
    <property type="entry name" value="CUB_dom"/>
</dbReference>
<protein>
    <recommendedName>
        <fullName evidence="4">CUB domain-containing protein</fullName>
    </recommendedName>
</protein>
<evidence type="ECO:0000259" key="4">
    <source>
        <dbReference type="PROSITE" id="PS01180"/>
    </source>
</evidence>
<dbReference type="OrthoDB" id="5804959at2759"/>
<proteinExistence type="predicted"/>
<reference evidence="5 6" key="1">
    <citation type="submission" date="2020-03" db="EMBL/GenBank/DDBJ databases">
        <title>Dissostichus mawsoni Genome sequencing and assembly.</title>
        <authorList>
            <person name="Park H."/>
        </authorList>
    </citation>
    <scope>NUCLEOTIDE SEQUENCE [LARGE SCALE GENOMIC DNA]</scope>
    <source>
        <strain evidence="5">DM0001</strain>
        <tissue evidence="5">Muscle</tissue>
    </source>
</reference>
<comment type="caution">
    <text evidence="5">The sequence shown here is derived from an EMBL/GenBank/DDBJ whole genome shotgun (WGS) entry which is preliminary data.</text>
</comment>
<evidence type="ECO:0000313" key="5">
    <source>
        <dbReference type="EMBL" id="KAF3840054.1"/>
    </source>
</evidence>
<dbReference type="PANTHER" id="PTHR24255:SF37">
    <property type="entry name" value="CUB AND SUSHI MULTIPLE DOMAINS 3"/>
    <property type="match status" value="1"/>
</dbReference>
<dbReference type="PROSITE" id="PS01180">
    <property type="entry name" value="CUB"/>
    <property type="match status" value="1"/>
</dbReference>
<dbReference type="GO" id="GO:0005615">
    <property type="term" value="C:extracellular space"/>
    <property type="evidence" value="ECO:0007669"/>
    <property type="project" value="TreeGrafter"/>
</dbReference>
<dbReference type="CDD" id="cd00041">
    <property type="entry name" value="CUB"/>
    <property type="match status" value="1"/>
</dbReference>
<evidence type="ECO:0000256" key="1">
    <source>
        <dbReference type="ARBA" id="ARBA00023157"/>
    </source>
</evidence>
<evidence type="ECO:0000256" key="2">
    <source>
        <dbReference type="PROSITE-ProRule" id="PRU00059"/>
    </source>
</evidence>
<dbReference type="Gene3D" id="2.60.120.290">
    <property type="entry name" value="Spermadhesin, CUB domain"/>
    <property type="match status" value="2"/>
</dbReference>
<dbReference type="PANTHER" id="PTHR24255">
    <property type="entry name" value="COMPLEMENT COMPONENT 1, S SUBCOMPONENT-RELATED"/>
    <property type="match status" value="1"/>
</dbReference>
<keyword evidence="6" id="KW-1185">Reference proteome</keyword>
<name>A0A7J5XSE3_DISMA</name>
<feature type="disulfide bond" evidence="2">
    <location>
        <begin position="90"/>
        <end position="117"/>
    </location>
</feature>
<dbReference type="AlphaFoldDB" id="A0A7J5XSE3"/>
<gene>
    <name evidence="5" type="ORF">F7725_018771</name>
</gene>
<dbReference type="InterPro" id="IPR035914">
    <property type="entry name" value="Sperma_CUB_dom_sf"/>
</dbReference>
<dbReference type="SUPFAM" id="SSF49854">
    <property type="entry name" value="Spermadhesin, CUB domain"/>
    <property type="match status" value="2"/>
</dbReference>
<feature type="chain" id="PRO_5029702241" description="CUB domain-containing protein" evidence="3">
    <location>
        <begin position="18"/>
        <end position="130"/>
    </location>
</feature>
<sequence length="130" mass="14480">MFFFFFFFFVSDQAYDGKDGAAALLGSYTGTLMQGLSLTTTSNYLWLEFYSDQEATAAGFQLIYQSFELSHCDDPGVPQFGFKVTDQAECGGSFKGESTGRILSPGYPFPYDNNLRCTWTIEVNSGNIVR</sequence>
<accession>A0A7J5XSE3</accession>
<evidence type="ECO:0000313" key="6">
    <source>
        <dbReference type="Proteomes" id="UP000518266"/>
    </source>
</evidence>
<dbReference type="Proteomes" id="UP000518266">
    <property type="component" value="Unassembled WGS sequence"/>
</dbReference>
<feature type="signal peptide" evidence="3">
    <location>
        <begin position="1"/>
        <end position="17"/>
    </location>
</feature>
<feature type="domain" description="CUB" evidence="4">
    <location>
        <begin position="90"/>
        <end position="130"/>
    </location>
</feature>
<dbReference type="GO" id="GO:0004252">
    <property type="term" value="F:serine-type endopeptidase activity"/>
    <property type="evidence" value="ECO:0007669"/>
    <property type="project" value="TreeGrafter"/>
</dbReference>